<reference evidence="1" key="1">
    <citation type="submission" date="2017-08" db="EMBL/GenBank/DDBJ databases">
        <authorList>
            <person name="Polle J.E."/>
            <person name="Barry K."/>
            <person name="Cushman J."/>
            <person name="Schmutz J."/>
            <person name="Tran D."/>
            <person name="Hathwaick L.T."/>
            <person name="Yim W.C."/>
            <person name="Jenkins J."/>
            <person name="Mckie-Krisberg Z.M."/>
            <person name="Prochnik S."/>
            <person name="Lindquist E."/>
            <person name="Dockter R.B."/>
            <person name="Adam C."/>
            <person name="Molina H."/>
            <person name="Bunkerborg J."/>
            <person name="Jin E."/>
            <person name="Buchheim M."/>
            <person name="Magnuson J."/>
        </authorList>
    </citation>
    <scope>NUCLEOTIDE SEQUENCE</scope>
    <source>
        <strain evidence="1">CCAP 19/18</strain>
    </source>
</reference>
<protein>
    <recommendedName>
        <fullName evidence="3">Encoded protein</fullName>
    </recommendedName>
</protein>
<sequence length="205" mass="22700">MVAPWRLLTSVGTSDTRGVQSKQYLTIAQSAEFDSSMRCLARCCWSQQAAAVQVNTVRSERHPGRIAFPMKKGILVPYAPMRYVLQLGADLYALVTNLRNCQTAPVHRQIACMSSTTNKVRPEEPTWRGVSKSKSRLHLFVMHCEDLPVTHQTACMLTNIGVLNSLMQLTNVGVSSSLMLLTDVGIPNDLTQLSIQLDTAQHQTT</sequence>
<accession>A0ABQ7H918</accession>
<dbReference type="EMBL" id="MU069444">
    <property type="protein sequence ID" value="KAF5843320.1"/>
    <property type="molecule type" value="Genomic_DNA"/>
</dbReference>
<comment type="caution">
    <text evidence="1">The sequence shown here is derived from an EMBL/GenBank/DDBJ whole genome shotgun (WGS) entry which is preliminary data.</text>
</comment>
<organism evidence="1 2">
    <name type="scientific">Dunaliella salina</name>
    <name type="common">Green alga</name>
    <name type="synonym">Protococcus salinus</name>
    <dbReference type="NCBI Taxonomy" id="3046"/>
    <lineage>
        <taxon>Eukaryota</taxon>
        <taxon>Viridiplantae</taxon>
        <taxon>Chlorophyta</taxon>
        <taxon>core chlorophytes</taxon>
        <taxon>Chlorophyceae</taxon>
        <taxon>CS clade</taxon>
        <taxon>Chlamydomonadales</taxon>
        <taxon>Dunaliellaceae</taxon>
        <taxon>Dunaliella</taxon>
    </lineage>
</organism>
<evidence type="ECO:0008006" key="3">
    <source>
        <dbReference type="Google" id="ProtNLM"/>
    </source>
</evidence>
<keyword evidence="2" id="KW-1185">Reference proteome</keyword>
<evidence type="ECO:0000313" key="1">
    <source>
        <dbReference type="EMBL" id="KAF5843320.1"/>
    </source>
</evidence>
<evidence type="ECO:0000313" key="2">
    <source>
        <dbReference type="Proteomes" id="UP000815325"/>
    </source>
</evidence>
<proteinExistence type="predicted"/>
<dbReference type="Proteomes" id="UP000815325">
    <property type="component" value="Unassembled WGS sequence"/>
</dbReference>
<name>A0ABQ7H918_DUNSA</name>
<gene>
    <name evidence="1" type="ORF">DUNSADRAFT_17898</name>
</gene>